<dbReference type="Pfam" id="PF00884">
    <property type="entry name" value="Sulfatase"/>
    <property type="match status" value="1"/>
</dbReference>
<evidence type="ECO:0000313" key="10">
    <source>
        <dbReference type="RefSeq" id="XP_030372057.1"/>
    </source>
</evidence>
<gene>
    <name evidence="10" type="primary">LOC115622293</name>
</gene>
<keyword evidence="9" id="KW-1185">Reference proteome</keyword>
<feature type="region of interest" description="Disordered" evidence="7">
    <location>
        <begin position="1"/>
        <end position="22"/>
    </location>
</feature>
<dbReference type="InterPro" id="IPR017850">
    <property type="entry name" value="Alkaline_phosphatase_core_sf"/>
</dbReference>
<evidence type="ECO:0000313" key="9">
    <source>
        <dbReference type="Proteomes" id="UP000504634"/>
    </source>
</evidence>
<evidence type="ECO:0000256" key="6">
    <source>
        <dbReference type="ARBA" id="ARBA00023180"/>
    </source>
</evidence>
<dbReference type="RefSeq" id="XP_030372057.1">
    <property type="nucleotide sequence ID" value="XM_030516197.1"/>
</dbReference>
<dbReference type="OrthoDB" id="103349at2759"/>
<dbReference type="SUPFAM" id="SSF53649">
    <property type="entry name" value="Alkaline phosphatase-like"/>
    <property type="match status" value="1"/>
</dbReference>
<evidence type="ECO:0000256" key="4">
    <source>
        <dbReference type="ARBA" id="ARBA00022801"/>
    </source>
</evidence>
<protein>
    <submittedName>
        <fullName evidence="10">Arylsulfatase B</fullName>
    </submittedName>
</protein>
<feature type="domain" description="Sulfatase N-terminal" evidence="8">
    <location>
        <begin position="51"/>
        <end position="377"/>
    </location>
</feature>
<keyword evidence="3" id="KW-0479">Metal-binding</keyword>
<dbReference type="GO" id="GO:0008484">
    <property type="term" value="F:sulfuric ester hydrolase activity"/>
    <property type="evidence" value="ECO:0007669"/>
    <property type="project" value="InterPro"/>
</dbReference>
<evidence type="ECO:0000256" key="3">
    <source>
        <dbReference type="ARBA" id="ARBA00022723"/>
    </source>
</evidence>
<comment type="similarity">
    <text evidence="2">Belongs to the sulfatase family.</text>
</comment>
<reference evidence="10" key="1">
    <citation type="submission" date="2025-08" db="UniProtKB">
        <authorList>
            <consortium name="RefSeq"/>
        </authorList>
    </citation>
    <scope>IDENTIFICATION</scope>
    <source>
        <strain evidence="10">11010-0011.00</strain>
        <tissue evidence="10">Whole body</tissue>
    </source>
</reference>
<dbReference type="Gene3D" id="3.30.1120.10">
    <property type="match status" value="1"/>
</dbReference>
<keyword evidence="4" id="KW-0378">Hydrolase</keyword>
<dbReference type="PANTHER" id="PTHR10342">
    <property type="entry name" value="ARYLSULFATASE"/>
    <property type="match status" value="1"/>
</dbReference>
<evidence type="ECO:0000256" key="7">
    <source>
        <dbReference type="SAM" id="MobiDB-lite"/>
    </source>
</evidence>
<feature type="compositionally biased region" description="Low complexity" evidence="7">
    <location>
        <begin position="12"/>
        <end position="22"/>
    </location>
</feature>
<comment type="cofactor">
    <cofactor evidence="1">
        <name>Ca(2+)</name>
        <dbReference type="ChEBI" id="CHEBI:29108"/>
    </cofactor>
</comment>
<proteinExistence type="inferred from homology"/>
<accession>A0A6J2TAS4</accession>
<evidence type="ECO:0000256" key="2">
    <source>
        <dbReference type="ARBA" id="ARBA00008779"/>
    </source>
</evidence>
<dbReference type="PANTHER" id="PTHR10342:SF264">
    <property type="entry name" value="MIP05773P-RELATED"/>
    <property type="match status" value="1"/>
</dbReference>
<dbReference type="GeneID" id="115622293"/>
<organism evidence="9 10">
    <name type="scientific">Drosophila lebanonensis</name>
    <name type="common">Fruit fly</name>
    <name type="synonym">Scaptodrosophila lebanonensis</name>
    <dbReference type="NCBI Taxonomy" id="7225"/>
    <lineage>
        <taxon>Eukaryota</taxon>
        <taxon>Metazoa</taxon>
        <taxon>Ecdysozoa</taxon>
        <taxon>Arthropoda</taxon>
        <taxon>Hexapoda</taxon>
        <taxon>Insecta</taxon>
        <taxon>Pterygota</taxon>
        <taxon>Neoptera</taxon>
        <taxon>Endopterygota</taxon>
        <taxon>Diptera</taxon>
        <taxon>Brachycera</taxon>
        <taxon>Muscomorpha</taxon>
        <taxon>Ephydroidea</taxon>
        <taxon>Drosophilidae</taxon>
        <taxon>Scaptodrosophila</taxon>
    </lineage>
</organism>
<dbReference type="GO" id="GO:0046872">
    <property type="term" value="F:metal ion binding"/>
    <property type="evidence" value="ECO:0007669"/>
    <property type="project" value="UniProtKB-KW"/>
</dbReference>
<evidence type="ECO:0000256" key="5">
    <source>
        <dbReference type="ARBA" id="ARBA00022837"/>
    </source>
</evidence>
<dbReference type="Proteomes" id="UP000504634">
    <property type="component" value="Unplaced"/>
</dbReference>
<dbReference type="InterPro" id="IPR024607">
    <property type="entry name" value="Sulfatase_CS"/>
</dbReference>
<evidence type="ECO:0000256" key="1">
    <source>
        <dbReference type="ARBA" id="ARBA00001913"/>
    </source>
</evidence>
<sequence>MSCHKRLSTETNNNKNNSNNNRVNNKKAWLILLLSTALAVANGQAEANGKPHIIIIMADDMGFDDVSFRGSNHFLTPNIDALAYSGVILNNLYTPAMCTPSRAALLTGKYPINTGMQHYVIVNDQPWGLPLNETTMAQIFKQNGYYTSLLGKWHLGMSRRNFTPTERGFDHHFGYLGAYVDYYDQTLMQNGKNYSRGHDFRSNLQVSHEHVGEYLTDVLTEAAVQLIDQHNATAKPLFLLLSHLAPHAANDDQPMQAPAEELAQFAYIKDETRRYYAAMVSRLDKSVGRVIDALARRQLLQQSIVLFLSDNGGPTEGMHATKASNYPLRGQKNSPWEGGIRSSAAIWSTEFEKLGSVWRQPFYIGDLLPTLAEAAGISLPPTLKVDGLNLWSALKYGYESVEREILHNIDETDAYFAYTKGKWKVVNGTTVEGAYDGWLGSRHATEIDPRAASYEQVIRNTSVWQHLQEVNRGAERNITALRQQAQLGCSELPGTPCLPLKAPCLFDIDVDPCELNNLYEDHRNASFFLDMWDRIEQFAKQAHPPANKPADPKCDPRYYKNEWTWWEDEQQAGDVGVGTGTASKCLCVNNLPFILFIFLATLTGLWL</sequence>
<name>A0A6J2TAS4_DROLE</name>
<dbReference type="Gene3D" id="3.40.720.10">
    <property type="entry name" value="Alkaline Phosphatase, subunit A"/>
    <property type="match status" value="1"/>
</dbReference>
<dbReference type="CDD" id="cd16029">
    <property type="entry name" value="4-S"/>
    <property type="match status" value="1"/>
</dbReference>
<dbReference type="InterPro" id="IPR047115">
    <property type="entry name" value="ARSB"/>
</dbReference>
<evidence type="ECO:0000259" key="8">
    <source>
        <dbReference type="Pfam" id="PF00884"/>
    </source>
</evidence>
<keyword evidence="6" id="KW-0325">Glycoprotein</keyword>
<dbReference type="AlphaFoldDB" id="A0A6J2TAS4"/>
<dbReference type="InterPro" id="IPR000917">
    <property type="entry name" value="Sulfatase_N"/>
</dbReference>
<keyword evidence="5" id="KW-0106">Calcium</keyword>
<dbReference type="PROSITE" id="PS00523">
    <property type="entry name" value="SULFATASE_1"/>
    <property type="match status" value="1"/>
</dbReference>